<dbReference type="GO" id="GO:0005524">
    <property type="term" value="F:ATP binding"/>
    <property type="evidence" value="ECO:0007669"/>
    <property type="project" value="UniProtKB-KW"/>
</dbReference>
<evidence type="ECO:0000256" key="4">
    <source>
        <dbReference type="ARBA" id="ARBA00012639"/>
    </source>
</evidence>
<dbReference type="PANTHER" id="PTHR11815:SF10">
    <property type="entry name" value="SUCCINATE--COA LIGASE [GDP-FORMING] SUBUNIT BETA, MITOCHONDRIAL"/>
    <property type="match status" value="1"/>
</dbReference>
<dbReference type="EMBL" id="JACTNZ010000012">
    <property type="protein sequence ID" value="KAG5522143.1"/>
    <property type="molecule type" value="Genomic_DNA"/>
</dbReference>
<protein>
    <recommendedName>
        <fullName evidence="4">ATP citrate synthase</fullName>
        <ecNumber evidence="4">2.3.3.8</ecNumber>
    </recommendedName>
</protein>
<evidence type="ECO:0000256" key="13">
    <source>
        <dbReference type="ARBA" id="ARBA00053605"/>
    </source>
</evidence>
<dbReference type="Gene3D" id="3.40.50.261">
    <property type="entry name" value="Succinyl-CoA synthetase domains"/>
    <property type="match status" value="1"/>
</dbReference>
<sequence length="441" mass="48731">MLMRITGLVDILHLGGREMARKKIREYDSKRLLKEHYKRFAGAELGIKSAQITESTDVNELVKKEPWISSEKLVVKPDMLFGKRGKSGLVALNLDLAQVAVFVKERLGKEVEMGGCKGPITTFIVEPFIPHKEEFYLNIVSDRLGNSISFSECGGIEIEENWDKVKTIFVPTGLDFTAETCAPLVATLPLEIKEIIEEFIKVIFALFLDLDFTFLEMNPFTLVNGKPYPLDMRGELDDTATFKNFKKWGNIDFPMPFGRVMSSTESFIHGLDEKTSASLKFTVLNPKGRIWTMVAGGGASVIYADTVGDLGFASELGNYAEYSGAPNEDEVLQYARVVIDCATADPDGRQRALVIGGGIANFTDVAATFNGIIRALKEKESKLKAARMHIYVRRGGPNYQRGLAKMRTLGQEIGIPIEVYGPEATMTGICKQAIECITAAA</sequence>
<dbReference type="GO" id="GO:0006099">
    <property type="term" value="P:tricarboxylic acid cycle"/>
    <property type="evidence" value="ECO:0007669"/>
    <property type="project" value="TreeGrafter"/>
</dbReference>
<dbReference type="Proteomes" id="UP000823749">
    <property type="component" value="Chromosome 12"/>
</dbReference>
<evidence type="ECO:0000256" key="10">
    <source>
        <dbReference type="ARBA" id="ARBA00023098"/>
    </source>
</evidence>
<dbReference type="GO" id="GO:0004775">
    <property type="term" value="F:succinate-CoA ligase (ADP-forming) activity"/>
    <property type="evidence" value="ECO:0007669"/>
    <property type="project" value="TreeGrafter"/>
</dbReference>
<comment type="function">
    <text evidence="13">ATP citrate-lyase is the primary enzyme responsible for the synthesis of cytosolic acetyl-CoA, used for the elongation of fatty acids and biosynthesis of isoprenoids, flavonoids and malonated derivatives. May supply substrate to the cytosolic acetyl-CoA carboxylase, which generates the malonyl-CoA used for the synthesis of a multitude of compounds, including very long chain fatty acids and flavonoids. Required for normal growth and development and elongation of C18 fatty acids to C20 to C24 fatty acids in seeds. In contrast to all known animal ACL enzymes having a homomeric structure, plant ACLs are composed of alpha and beta chains.</text>
</comment>
<evidence type="ECO:0000313" key="17">
    <source>
        <dbReference type="Proteomes" id="UP000823749"/>
    </source>
</evidence>
<dbReference type="AlphaFoldDB" id="A0AAV6I0E5"/>
<feature type="domain" description="ATP-citrate synthase citrate-binding" evidence="14">
    <location>
        <begin position="259"/>
        <end position="435"/>
    </location>
</feature>
<dbReference type="InterPro" id="IPR056749">
    <property type="entry name" value="Citrate_synth_N"/>
</dbReference>
<dbReference type="SUPFAM" id="SSF56059">
    <property type="entry name" value="Glutathione synthetase ATP-binding domain-like"/>
    <property type="match status" value="1"/>
</dbReference>
<keyword evidence="6" id="KW-0444">Lipid biosynthesis</keyword>
<keyword evidence="7" id="KW-0808">Transferase</keyword>
<feature type="domain" description="ATP-citrate synthase ATP-grasp" evidence="15">
    <location>
        <begin position="20"/>
        <end position="248"/>
    </location>
</feature>
<comment type="similarity">
    <text evidence="2">Belongs to the succinate/malate CoA ligase beta subunit family.</text>
</comment>
<evidence type="ECO:0000256" key="9">
    <source>
        <dbReference type="ARBA" id="ARBA00022840"/>
    </source>
</evidence>
<evidence type="ECO:0000256" key="8">
    <source>
        <dbReference type="ARBA" id="ARBA00022741"/>
    </source>
</evidence>
<dbReference type="GO" id="GO:0042709">
    <property type="term" value="C:succinate-CoA ligase complex"/>
    <property type="evidence" value="ECO:0007669"/>
    <property type="project" value="TreeGrafter"/>
</dbReference>
<evidence type="ECO:0000259" key="14">
    <source>
        <dbReference type="Pfam" id="PF16114"/>
    </source>
</evidence>
<dbReference type="InterPro" id="IPR016102">
    <property type="entry name" value="Succinyl-CoA_synth-like"/>
</dbReference>
<evidence type="ECO:0000256" key="2">
    <source>
        <dbReference type="ARBA" id="ARBA00009182"/>
    </source>
</evidence>
<dbReference type="GO" id="GO:0003878">
    <property type="term" value="F:ATP citrate synthase activity"/>
    <property type="evidence" value="ECO:0007669"/>
    <property type="project" value="UniProtKB-EC"/>
</dbReference>
<evidence type="ECO:0000259" key="15">
    <source>
        <dbReference type="Pfam" id="PF24948"/>
    </source>
</evidence>
<evidence type="ECO:0000256" key="6">
    <source>
        <dbReference type="ARBA" id="ARBA00022516"/>
    </source>
</evidence>
<organism evidence="16 17">
    <name type="scientific">Rhododendron griersonianum</name>
    <dbReference type="NCBI Taxonomy" id="479676"/>
    <lineage>
        <taxon>Eukaryota</taxon>
        <taxon>Viridiplantae</taxon>
        <taxon>Streptophyta</taxon>
        <taxon>Embryophyta</taxon>
        <taxon>Tracheophyta</taxon>
        <taxon>Spermatophyta</taxon>
        <taxon>Magnoliopsida</taxon>
        <taxon>eudicotyledons</taxon>
        <taxon>Gunneridae</taxon>
        <taxon>Pentapetalae</taxon>
        <taxon>asterids</taxon>
        <taxon>Ericales</taxon>
        <taxon>Ericaceae</taxon>
        <taxon>Ericoideae</taxon>
        <taxon>Rhodoreae</taxon>
        <taxon>Rhododendron</taxon>
    </lineage>
</organism>
<comment type="subcellular location">
    <subcellularLocation>
        <location evidence="1">Cytoplasm</location>
        <location evidence="1">Cytosol</location>
    </subcellularLocation>
</comment>
<comment type="subunit">
    <text evidence="3">Heterooctamer of 4 alpha and 4 beta chains.</text>
</comment>
<evidence type="ECO:0000256" key="5">
    <source>
        <dbReference type="ARBA" id="ARBA00022490"/>
    </source>
</evidence>
<accession>A0AAV6I0E5</accession>
<keyword evidence="17" id="KW-1185">Reference proteome</keyword>
<evidence type="ECO:0000256" key="11">
    <source>
        <dbReference type="ARBA" id="ARBA00023315"/>
    </source>
</evidence>
<name>A0AAV6I0E5_9ERIC</name>
<dbReference type="SUPFAM" id="SSF52210">
    <property type="entry name" value="Succinyl-CoA synthetase domains"/>
    <property type="match status" value="1"/>
</dbReference>
<evidence type="ECO:0000256" key="3">
    <source>
        <dbReference type="ARBA" id="ARBA00011412"/>
    </source>
</evidence>
<keyword evidence="9" id="KW-0067">ATP-binding</keyword>
<evidence type="ECO:0000256" key="1">
    <source>
        <dbReference type="ARBA" id="ARBA00004514"/>
    </source>
</evidence>
<dbReference type="InterPro" id="IPR032263">
    <property type="entry name" value="Citrate-bd"/>
</dbReference>
<dbReference type="GO" id="GO:0006085">
    <property type="term" value="P:acetyl-CoA biosynthetic process"/>
    <property type="evidence" value="ECO:0007669"/>
    <property type="project" value="UniProtKB-ARBA"/>
</dbReference>
<dbReference type="FunFam" id="3.40.50.261:FF:000008">
    <property type="entry name" value="ATP-citrate synthase alpha chain protein"/>
    <property type="match status" value="1"/>
</dbReference>
<proteinExistence type="inferred from homology"/>
<keyword evidence="11" id="KW-0012">Acyltransferase</keyword>
<keyword evidence="5" id="KW-0963">Cytoplasm</keyword>
<comment type="catalytic activity">
    <reaction evidence="12">
        <text>oxaloacetate + acetyl-CoA + ADP + phosphate = citrate + ATP + CoA</text>
        <dbReference type="Rhea" id="RHEA:21160"/>
        <dbReference type="ChEBI" id="CHEBI:16452"/>
        <dbReference type="ChEBI" id="CHEBI:16947"/>
        <dbReference type="ChEBI" id="CHEBI:30616"/>
        <dbReference type="ChEBI" id="CHEBI:43474"/>
        <dbReference type="ChEBI" id="CHEBI:57287"/>
        <dbReference type="ChEBI" id="CHEBI:57288"/>
        <dbReference type="ChEBI" id="CHEBI:456216"/>
        <dbReference type="EC" id="2.3.3.8"/>
    </reaction>
</comment>
<evidence type="ECO:0000313" key="16">
    <source>
        <dbReference type="EMBL" id="KAG5522143.1"/>
    </source>
</evidence>
<evidence type="ECO:0000256" key="12">
    <source>
        <dbReference type="ARBA" id="ARBA00047593"/>
    </source>
</evidence>
<comment type="caution">
    <text evidence="16">The sequence shown here is derived from an EMBL/GenBank/DDBJ whole genome shotgun (WGS) entry which is preliminary data.</text>
</comment>
<gene>
    <name evidence="16" type="ORF">RHGRI_034358</name>
</gene>
<dbReference type="Pfam" id="PF16114">
    <property type="entry name" value="Citrate_bind"/>
    <property type="match status" value="1"/>
</dbReference>
<dbReference type="Pfam" id="PF24948">
    <property type="entry name" value="Citrate_synth_N"/>
    <property type="match status" value="1"/>
</dbReference>
<evidence type="ECO:0000256" key="7">
    <source>
        <dbReference type="ARBA" id="ARBA00022679"/>
    </source>
</evidence>
<dbReference type="FunFam" id="3.30.470.110:FF:000002">
    <property type="entry name" value="ATP-citrate synthase alpha chain protein"/>
    <property type="match status" value="1"/>
</dbReference>
<keyword evidence="10" id="KW-0443">Lipid metabolism</keyword>
<dbReference type="GO" id="GO:0006104">
    <property type="term" value="P:succinyl-CoA metabolic process"/>
    <property type="evidence" value="ECO:0007669"/>
    <property type="project" value="TreeGrafter"/>
</dbReference>
<dbReference type="GO" id="GO:0005829">
    <property type="term" value="C:cytosol"/>
    <property type="evidence" value="ECO:0007669"/>
    <property type="project" value="UniProtKB-SubCell"/>
</dbReference>
<dbReference type="GO" id="GO:0006629">
    <property type="term" value="P:lipid metabolic process"/>
    <property type="evidence" value="ECO:0007669"/>
    <property type="project" value="UniProtKB-KW"/>
</dbReference>
<keyword evidence="8" id="KW-0547">Nucleotide-binding</keyword>
<dbReference type="EC" id="2.3.3.8" evidence="4"/>
<dbReference type="PANTHER" id="PTHR11815">
    <property type="entry name" value="SUCCINYL-COA SYNTHETASE BETA CHAIN"/>
    <property type="match status" value="1"/>
</dbReference>
<reference evidence="16" key="1">
    <citation type="submission" date="2020-08" db="EMBL/GenBank/DDBJ databases">
        <title>Plant Genome Project.</title>
        <authorList>
            <person name="Zhang R.-G."/>
        </authorList>
    </citation>
    <scope>NUCLEOTIDE SEQUENCE</scope>
    <source>
        <strain evidence="16">WSP0</strain>
        <tissue evidence="16">Leaf</tissue>
    </source>
</reference>
<dbReference type="Gene3D" id="3.30.470.110">
    <property type="match status" value="1"/>
</dbReference>